<organism evidence="1 2">
    <name type="scientific">Hymenobacter armeniacus</name>
    <dbReference type="NCBI Taxonomy" id="2771358"/>
    <lineage>
        <taxon>Bacteria</taxon>
        <taxon>Pseudomonadati</taxon>
        <taxon>Bacteroidota</taxon>
        <taxon>Cytophagia</taxon>
        <taxon>Cytophagales</taxon>
        <taxon>Hymenobacteraceae</taxon>
        <taxon>Hymenobacter</taxon>
    </lineage>
</organism>
<gene>
    <name evidence="1" type="ORF">IC234_10600</name>
</gene>
<dbReference type="RefSeq" id="WP_190924291.1">
    <property type="nucleotide sequence ID" value="NZ_JACXAC010000003.1"/>
</dbReference>
<comment type="caution">
    <text evidence="1">The sequence shown here is derived from an EMBL/GenBank/DDBJ whole genome shotgun (WGS) entry which is preliminary data.</text>
</comment>
<evidence type="ECO:0000313" key="1">
    <source>
        <dbReference type="EMBL" id="MBD2722575.1"/>
    </source>
</evidence>
<sequence>MHEELAAQLSAYVDELCALFARELEEWYELRSMNLSRLGLATLYLLHKALDANEGKPVTERVDYLLVLPDRLLDELALDGALLGAMLLKYRANYIAASQAPTRYAVGDVMLRLKNEGESELREVHEVDAATGQIVKTFDPEKRRGRNATTFYGGNVRNGVRLLSRQECKHLGLDGVYTHKQTRLGLAGNFRFIRDTLRIQDWVSAFPHRLGVLCDGRLTERLHATAPMPLRRWSSQGRPTLQLPVPPMVEAASSYERLKTQVFNMHGVPGGGPVEELLIMGHERYCDDNGLFDAIRMGRNWGYYQSLLLVGSRPPRAAHPFRVWEWTPEEMALLQGQPVRYPELHEVYNDSLHQATVALQDAVELVEIEYGVNQRALLHVLPLLWRLTLPPMGTKGSEIERQTAGLLLWAQALLEDDGPYRDALLTLRPAEMVSTRQLLKKCLTEVADCLHHANAKYTALRELALNHNGRVVLVVASREVESTAAALKADWPTRKAPLVVSGKELREKLSDEKLNQTTTLWILPALRIGKQGEDELMMYRRALRARGRVIVLAYSGLEAARYAQVELYHRRRVANALHHPDRPHFGVHITLPELVESAQIVKATPTADTTTGSDSAAAAVIYSVLDELFGKLNIEEAQRTTLNTSLSSKQRRPTDEEPGVADERLQLRLIFTDNTEMRLAPSTRVLTQGVDGDWLLRRPGELLSGDRVIIVETDPAQVRRYLSQRFPAEAQAVQEAWGWWRNALRMLLAKHYYGSWERLYYVLTKKGLAVKFVRFEQWLTDENFRFPRLWQNLMALHDLAEEKLGASNPLRGRMDAVYQARRFHNREVARVNRQVSGPLLGAHLSGDDSQCRAHLGEDLYLLLRDNSAIRERTLLEVRPVFHN</sequence>
<dbReference type="Proteomes" id="UP000606003">
    <property type="component" value="Unassembled WGS sequence"/>
</dbReference>
<keyword evidence="2" id="KW-1185">Reference proteome</keyword>
<proteinExistence type="predicted"/>
<name>A0ABR8JVG4_9BACT</name>
<reference evidence="1 2" key="1">
    <citation type="submission" date="2020-09" db="EMBL/GenBank/DDBJ databases">
        <authorList>
            <person name="Kim M.K."/>
        </authorList>
    </citation>
    <scope>NUCLEOTIDE SEQUENCE [LARGE SCALE GENOMIC DNA]</scope>
    <source>
        <strain evidence="1 2">BT189</strain>
    </source>
</reference>
<protein>
    <submittedName>
        <fullName evidence="1">Uncharacterized protein</fullName>
    </submittedName>
</protein>
<accession>A0ABR8JVG4</accession>
<dbReference type="EMBL" id="JACXAC010000003">
    <property type="protein sequence ID" value="MBD2722575.1"/>
    <property type="molecule type" value="Genomic_DNA"/>
</dbReference>
<evidence type="ECO:0000313" key="2">
    <source>
        <dbReference type="Proteomes" id="UP000606003"/>
    </source>
</evidence>